<evidence type="ECO:0000313" key="1">
    <source>
        <dbReference type="EMBL" id="CAD8203811.1"/>
    </source>
</evidence>
<proteinExistence type="predicted"/>
<evidence type="ECO:0000313" key="2">
    <source>
        <dbReference type="Proteomes" id="UP000683925"/>
    </source>
</evidence>
<reference evidence="1" key="1">
    <citation type="submission" date="2021-01" db="EMBL/GenBank/DDBJ databases">
        <authorList>
            <consortium name="Genoscope - CEA"/>
            <person name="William W."/>
        </authorList>
    </citation>
    <scope>NUCLEOTIDE SEQUENCE</scope>
</reference>
<dbReference type="EMBL" id="CAJJDP010000131">
    <property type="protein sequence ID" value="CAD8203811.1"/>
    <property type="molecule type" value="Genomic_DNA"/>
</dbReference>
<keyword evidence="2" id="KW-1185">Reference proteome</keyword>
<dbReference type="OrthoDB" id="333239at2759"/>
<accession>A0A8S1XR82</accession>
<organism evidence="1 2">
    <name type="scientific">Paramecium octaurelia</name>
    <dbReference type="NCBI Taxonomy" id="43137"/>
    <lineage>
        <taxon>Eukaryota</taxon>
        <taxon>Sar</taxon>
        <taxon>Alveolata</taxon>
        <taxon>Ciliophora</taxon>
        <taxon>Intramacronucleata</taxon>
        <taxon>Oligohymenophorea</taxon>
        <taxon>Peniculida</taxon>
        <taxon>Parameciidae</taxon>
        <taxon>Paramecium</taxon>
    </lineage>
</organism>
<dbReference type="Proteomes" id="UP000683925">
    <property type="component" value="Unassembled WGS sequence"/>
</dbReference>
<name>A0A8S1XR82_PAROT</name>
<protein>
    <submittedName>
        <fullName evidence="1">Uncharacterized protein</fullName>
    </submittedName>
</protein>
<comment type="caution">
    <text evidence="1">The sequence shown here is derived from an EMBL/GenBank/DDBJ whole genome shotgun (WGS) entry which is preliminary data.</text>
</comment>
<sequence length="175" mass="20467">MTITKLFQRFVQIELKSKLENQDFPYEPKKESIDKGKKLMYIIDNQIKPVNTLLEGITVSLEEQLEKTSEIDQQTHASKRHNEFVNFGMMHLYTLKCQGVRQGRRGGQNIEKICIPQNNRYFCAPELQGLLQAGKEDEKEKALVGIIQNGFRGIWNDTRETYKQFKAKNQQEETR</sequence>
<gene>
    <name evidence="1" type="ORF">POCTA_138.1.T1310026</name>
</gene>
<dbReference type="AlphaFoldDB" id="A0A8S1XR82"/>